<gene>
    <name evidence="4" type="ORF">F4556_005169</name>
</gene>
<reference evidence="4 5" key="1">
    <citation type="submission" date="2020-08" db="EMBL/GenBank/DDBJ databases">
        <title>Sequencing the genomes of 1000 actinobacteria strains.</title>
        <authorList>
            <person name="Klenk H.-P."/>
        </authorList>
    </citation>
    <scope>NUCLEOTIDE SEQUENCE [LARGE SCALE GENOMIC DNA]</scope>
    <source>
        <strain evidence="4 5">DSM 44786</strain>
    </source>
</reference>
<feature type="region of interest" description="Disordered" evidence="2">
    <location>
        <begin position="353"/>
        <end position="394"/>
    </location>
</feature>
<dbReference type="SMART" id="SM00530">
    <property type="entry name" value="HTH_XRE"/>
    <property type="match status" value="1"/>
</dbReference>
<dbReference type="CDD" id="cd00093">
    <property type="entry name" value="HTH_XRE"/>
    <property type="match status" value="1"/>
</dbReference>
<dbReference type="InterPro" id="IPR010982">
    <property type="entry name" value="Lambda_DNA-bd_dom_sf"/>
</dbReference>
<dbReference type="Gene3D" id="1.10.260.40">
    <property type="entry name" value="lambda repressor-like DNA-binding domains"/>
    <property type="match status" value="1"/>
</dbReference>
<dbReference type="Pfam" id="PF13560">
    <property type="entry name" value="HTH_31"/>
    <property type="match status" value="1"/>
</dbReference>
<comment type="caution">
    <text evidence="4">The sequence shown here is derived from an EMBL/GenBank/DDBJ whole genome shotgun (WGS) entry which is preliminary data.</text>
</comment>
<dbReference type="SUPFAM" id="SSF47413">
    <property type="entry name" value="lambda repressor-like DNA-binding domains"/>
    <property type="match status" value="1"/>
</dbReference>
<dbReference type="InterPro" id="IPR052345">
    <property type="entry name" value="Rad_response_metalloprotease"/>
</dbReference>
<comment type="similarity">
    <text evidence="1">Belongs to the short-chain fatty acyl-CoA assimilation regulator (ScfR) family.</text>
</comment>
<evidence type="ECO:0000256" key="1">
    <source>
        <dbReference type="ARBA" id="ARBA00007227"/>
    </source>
</evidence>
<dbReference type="PANTHER" id="PTHR43236:SF1">
    <property type="entry name" value="BLL7220 PROTEIN"/>
    <property type="match status" value="1"/>
</dbReference>
<dbReference type="InterPro" id="IPR001387">
    <property type="entry name" value="Cro/C1-type_HTH"/>
</dbReference>
<dbReference type="PROSITE" id="PS50943">
    <property type="entry name" value="HTH_CROC1"/>
    <property type="match status" value="1"/>
</dbReference>
<dbReference type="EMBL" id="JACHJR010000001">
    <property type="protein sequence ID" value="MBB4949634.1"/>
    <property type="molecule type" value="Genomic_DNA"/>
</dbReference>
<dbReference type="AlphaFoldDB" id="A0A7W7WKE5"/>
<evidence type="ECO:0000256" key="2">
    <source>
        <dbReference type="SAM" id="MobiDB-lite"/>
    </source>
</evidence>
<sequence>MVTVPGASPAERLRTLREMLGLTQGEMATMAGLSPAWISSVETQAREATEDGLRAIASGTGTPMSFFSAAPSTVPLDSLRFRKTAGASRTVTKRITAFYSESYRVTEHLLEFQGYPPPPLPMATNELLDDEDIEQFAAATRQALRLAPDKPIPHMTRALERSGVAVAPIVLTDPAGEQQRATTNHFGVSYWGGIGEGALVGYFPGSSGDRDRFTLAHELGHLVLHTFRPQAVDPEGEANRFAGAFLVPYERAVTEITDRLSLNGYARLKATWGVSIQALIMRGAVVGTINESRKRSLFVQLTQRGWRKEEPVPVGKEEPLLIWNLLTRRFGEKPYVPAAEELAIHPTVLRSIAPTPGSSSSNAQPPSRGGGSVVEFRRRHPNLSASDGPSRLAH</sequence>
<accession>A0A7W7WKE5</accession>
<dbReference type="Gene3D" id="1.10.10.2910">
    <property type="match status" value="1"/>
</dbReference>
<keyword evidence="5" id="KW-1185">Reference proteome</keyword>
<feature type="domain" description="HTH cro/C1-type" evidence="3">
    <location>
        <begin position="13"/>
        <end position="67"/>
    </location>
</feature>
<dbReference type="Proteomes" id="UP000573327">
    <property type="component" value="Unassembled WGS sequence"/>
</dbReference>
<protein>
    <submittedName>
        <fullName evidence="4">Zn-dependent peptidase ImmA (M78 family)</fullName>
    </submittedName>
</protein>
<dbReference type="InterPro" id="IPR010359">
    <property type="entry name" value="IrrE_HExxH"/>
</dbReference>
<dbReference type="RefSeq" id="WP_221503700.1">
    <property type="nucleotide sequence ID" value="NZ_JACHJR010000001.1"/>
</dbReference>
<evidence type="ECO:0000313" key="4">
    <source>
        <dbReference type="EMBL" id="MBB4949634.1"/>
    </source>
</evidence>
<evidence type="ECO:0000259" key="3">
    <source>
        <dbReference type="PROSITE" id="PS50943"/>
    </source>
</evidence>
<proteinExistence type="inferred from homology"/>
<dbReference type="Pfam" id="PF06114">
    <property type="entry name" value="Peptidase_M78"/>
    <property type="match status" value="1"/>
</dbReference>
<dbReference type="GO" id="GO:0003677">
    <property type="term" value="F:DNA binding"/>
    <property type="evidence" value="ECO:0007669"/>
    <property type="project" value="InterPro"/>
</dbReference>
<name>A0A7W7WKE5_9ACTN</name>
<organism evidence="4 5">
    <name type="scientific">Kitasatospora gansuensis</name>
    <dbReference type="NCBI Taxonomy" id="258050"/>
    <lineage>
        <taxon>Bacteria</taxon>
        <taxon>Bacillati</taxon>
        <taxon>Actinomycetota</taxon>
        <taxon>Actinomycetes</taxon>
        <taxon>Kitasatosporales</taxon>
        <taxon>Streptomycetaceae</taxon>
        <taxon>Kitasatospora</taxon>
    </lineage>
</organism>
<feature type="compositionally biased region" description="Polar residues" evidence="2">
    <location>
        <begin position="356"/>
        <end position="365"/>
    </location>
</feature>
<dbReference type="PANTHER" id="PTHR43236">
    <property type="entry name" value="ANTITOXIN HIGA1"/>
    <property type="match status" value="1"/>
</dbReference>
<evidence type="ECO:0000313" key="5">
    <source>
        <dbReference type="Proteomes" id="UP000573327"/>
    </source>
</evidence>